<dbReference type="RefSeq" id="WP_121037238.1">
    <property type="nucleotide sequence ID" value="NZ_RCDC01000004.1"/>
</dbReference>
<dbReference type="EMBL" id="RCDC01000004">
    <property type="protein sequence ID" value="RLK56253.1"/>
    <property type="molecule type" value="Genomic_DNA"/>
</dbReference>
<dbReference type="OrthoDB" id="6042215at2"/>
<dbReference type="Gene3D" id="3.30.40.190">
    <property type="match status" value="1"/>
</dbReference>
<proteinExistence type="predicted"/>
<reference evidence="1 2" key="1">
    <citation type="submission" date="2018-10" db="EMBL/GenBank/DDBJ databases">
        <title>Comparative analysis of microorganisms from saline springs in Andes Mountain Range, Colombia.</title>
        <authorList>
            <person name="Rubin E."/>
        </authorList>
    </citation>
    <scope>NUCLEOTIDE SEQUENCE [LARGE SCALE GENOMIC DNA]</scope>
    <source>
        <strain evidence="1 2">USBA GBX 843</strain>
    </source>
</reference>
<gene>
    <name evidence="1" type="ORF">BCL79_0636</name>
</gene>
<dbReference type="AlphaFoldDB" id="A0A498CGX9"/>
<name>A0A498CGX9_9GAMM</name>
<dbReference type="Proteomes" id="UP000274786">
    <property type="component" value="Unassembled WGS sequence"/>
</dbReference>
<evidence type="ECO:0000313" key="1">
    <source>
        <dbReference type="EMBL" id="RLK56253.1"/>
    </source>
</evidence>
<protein>
    <submittedName>
        <fullName evidence="1">Uncharacterized protein</fullName>
    </submittedName>
</protein>
<comment type="caution">
    <text evidence="1">The sequence shown here is derived from an EMBL/GenBank/DDBJ whole genome shotgun (WGS) entry which is preliminary data.</text>
</comment>
<accession>A0A498CGX9</accession>
<organism evidence="1 2">
    <name type="scientific">Stenotrophomonas rhizophila</name>
    <dbReference type="NCBI Taxonomy" id="216778"/>
    <lineage>
        <taxon>Bacteria</taxon>
        <taxon>Pseudomonadati</taxon>
        <taxon>Pseudomonadota</taxon>
        <taxon>Gammaproteobacteria</taxon>
        <taxon>Lysobacterales</taxon>
        <taxon>Lysobacteraceae</taxon>
        <taxon>Stenotrophomonas</taxon>
    </lineage>
</organism>
<sequence>MRSKNSKAFTAAESAHIEAVKWLPCSVCDAPAPSDAHHIKQGQHFTVVALCKDCHQGSANGLHGRRVMWTVMKMDEIDALAVTLARLNGQGRLAA</sequence>
<evidence type="ECO:0000313" key="2">
    <source>
        <dbReference type="Proteomes" id="UP000274786"/>
    </source>
</evidence>